<accession>A0AAV3R9J6</accession>
<sequence>MVKTHGGSSDIGKRGSNTQSTQSPQSIGANEKGKPIPLQSIPPQQQTEVLVKKPDILFLPSKDDVVPEEEKSRYGDNDLVQYSGNDEGRGMHVPSTGDYSRKNLILTLFRL</sequence>
<proteinExistence type="predicted"/>
<gene>
    <name evidence="2" type="ORF">LIER_41182</name>
</gene>
<feature type="compositionally biased region" description="Polar residues" evidence="1">
    <location>
        <begin position="15"/>
        <end position="28"/>
    </location>
</feature>
<evidence type="ECO:0000313" key="2">
    <source>
        <dbReference type="EMBL" id="GAA0171558.1"/>
    </source>
</evidence>
<evidence type="ECO:0000256" key="1">
    <source>
        <dbReference type="SAM" id="MobiDB-lite"/>
    </source>
</evidence>
<dbReference type="AlphaFoldDB" id="A0AAV3R9J6"/>
<evidence type="ECO:0000313" key="3">
    <source>
        <dbReference type="Proteomes" id="UP001454036"/>
    </source>
</evidence>
<feature type="region of interest" description="Disordered" evidence="1">
    <location>
        <begin position="60"/>
        <end position="97"/>
    </location>
</feature>
<reference evidence="2 3" key="1">
    <citation type="submission" date="2024-01" db="EMBL/GenBank/DDBJ databases">
        <title>The complete chloroplast genome sequence of Lithospermum erythrorhizon: insights into the phylogenetic relationship among Boraginaceae species and the maternal lineages of purple gromwells.</title>
        <authorList>
            <person name="Okada T."/>
            <person name="Watanabe K."/>
        </authorList>
    </citation>
    <scope>NUCLEOTIDE SEQUENCE [LARGE SCALE GENOMIC DNA]</scope>
</reference>
<comment type="caution">
    <text evidence="2">The sequence shown here is derived from an EMBL/GenBank/DDBJ whole genome shotgun (WGS) entry which is preliminary data.</text>
</comment>
<feature type="compositionally biased region" description="Low complexity" evidence="1">
    <location>
        <begin position="35"/>
        <end position="46"/>
    </location>
</feature>
<dbReference type="Proteomes" id="UP001454036">
    <property type="component" value="Unassembled WGS sequence"/>
</dbReference>
<dbReference type="EMBL" id="BAABME010025126">
    <property type="protein sequence ID" value="GAA0171558.1"/>
    <property type="molecule type" value="Genomic_DNA"/>
</dbReference>
<protein>
    <submittedName>
        <fullName evidence="2">Uncharacterized protein</fullName>
    </submittedName>
</protein>
<name>A0AAV3R9J6_LITER</name>
<organism evidence="2 3">
    <name type="scientific">Lithospermum erythrorhizon</name>
    <name type="common">Purple gromwell</name>
    <name type="synonym">Lithospermum officinale var. erythrorhizon</name>
    <dbReference type="NCBI Taxonomy" id="34254"/>
    <lineage>
        <taxon>Eukaryota</taxon>
        <taxon>Viridiplantae</taxon>
        <taxon>Streptophyta</taxon>
        <taxon>Embryophyta</taxon>
        <taxon>Tracheophyta</taxon>
        <taxon>Spermatophyta</taxon>
        <taxon>Magnoliopsida</taxon>
        <taxon>eudicotyledons</taxon>
        <taxon>Gunneridae</taxon>
        <taxon>Pentapetalae</taxon>
        <taxon>asterids</taxon>
        <taxon>lamiids</taxon>
        <taxon>Boraginales</taxon>
        <taxon>Boraginaceae</taxon>
        <taxon>Boraginoideae</taxon>
        <taxon>Lithospermeae</taxon>
        <taxon>Lithospermum</taxon>
    </lineage>
</organism>
<feature type="compositionally biased region" description="Basic and acidic residues" evidence="1">
    <location>
        <begin position="60"/>
        <end position="76"/>
    </location>
</feature>
<feature type="region of interest" description="Disordered" evidence="1">
    <location>
        <begin position="1"/>
        <end position="47"/>
    </location>
</feature>
<keyword evidence="3" id="KW-1185">Reference proteome</keyword>